<gene>
    <name evidence="1" type="ORF">PCON_08626</name>
</gene>
<name>U4LFW5_PYROM</name>
<dbReference type="AlphaFoldDB" id="U4LFW5"/>
<reference evidence="1 2" key="1">
    <citation type="journal article" date="2013" name="PLoS Genet.">
        <title>The genome and development-dependent transcriptomes of Pyronema confluens: a window into fungal evolution.</title>
        <authorList>
            <person name="Traeger S."/>
            <person name="Altegoer F."/>
            <person name="Freitag M."/>
            <person name="Gabaldon T."/>
            <person name="Kempken F."/>
            <person name="Kumar A."/>
            <person name="Marcet-Houben M."/>
            <person name="Poggeler S."/>
            <person name="Stajich J.E."/>
            <person name="Nowrousian M."/>
        </authorList>
    </citation>
    <scope>NUCLEOTIDE SEQUENCE [LARGE SCALE GENOMIC DNA]</scope>
    <source>
        <strain evidence="2">CBS 100304</strain>
        <tissue evidence="1">Vegetative mycelium</tissue>
    </source>
</reference>
<sequence length="63" mass="6993">MHNCGCYIAQFCHTGLWRNNGKRRNTDTGVAEEVAETARVESGQLEKSGTDCTVKTVEKRCTT</sequence>
<protein>
    <submittedName>
        <fullName evidence="1">Uncharacterized protein</fullName>
    </submittedName>
</protein>
<accession>U4LFW5</accession>
<keyword evidence="2" id="KW-1185">Reference proteome</keyword>
<evidence type="ECO:0000313" key="1">
    <source>
        <dbReference type="EMBL" id="CCX30427.1"/>
    </source>
</evidence>
<proteinExistence type="predicted"/>
<dbReference type="EMBL" id="HF935441">
    <property type="protein sequence ID" value="CCX30427.1"/>
    <property type="molecule type" value="Genomic_DNA"/>
</dbReference>
<evidence type="ECO:0000313" key="2">
    <source>
        <dbReference type="Proteomes" id="UP000018144"/>
    </source>
</evidence>
<dbReference type="Proteomes" id="UP000018144">
    <property type="component" value="Unassembled WGS sequence"/>
</dbReference>
<organism evidence="1 2">
    <name type="scientific">Pyronema omphalodes (strain CBS 100304)</name>
    <name type="common">Pyronema confluens</name>
    <dbReference type="NCBI Taxonomy" id="1076935"/>
    <lineage>
        <taxon>Eukaryota</taxon>
        <taxon>Fungi</taxon>
        <taxon>Dikarya</taxon>
        <taxon>Ascomycota</taxon>
        <taxon>Pezizomycotina</taxon>
        <taxon>Pezizomycetes</taxon>
        <taxon>Pezizales</taxon>
        <taxon>Pyronemataceae</taxon>
        <taxon>Pyronema</taxon>
    </lineage>
</organism>